<reference evidence="7" key="1">
    <citation type="submission" date="2016-05" db="EMBL/GenBank/DDBJ databases">
        <title>Comparative genomics of biotechnologically important yeasts.</title>
        <authorList>
            <consortium name="DOE Joint Genome Institute"/>
            <person name="Riley R."/>
            <person name="Haridas S."/>
            <person name="Wolfe K.H."/>
            <person name="Lopes M.R."/>
            <person name="Hittinger C.T."/>
            <person name="Goker M."/>
            <person name="Salamov A."/>
            <person name="Wisecaver J."/>
            <person name="Long T.M."/>
            <person name="Aerts A.L."/>
            <person name="Barry K."/>
            <person name="Choi C."/>
            <person name="Clum A."/>
            <person name="Coughlan A.Y."/>
            <person name="Deshpande S."/>
            <person name="Douglass A.P."/>
            <person name="Hanson S.J."/>
            <person name="Klenk H.-P."/>
            <person name="Labutti K."/>
            <person name="Lapidus A."/>
            <person name="Lindquist E."/>
            <person name="Lipzen A."/>
            <person name="Meier-Kolthoff J.P."/>
            <person name="Ohm R.A."/>
            <person name="Otillar R.P."/>
            <person name="Pangilinan J."/>
            <person name="Peng Y."/>
            <person name="Rokas A."/>
            <person name="Rosa C.A."/>
            <person name="Scheuner C."/>
            <person name="Sibirny A.A."/>
            <person name="Slot J.C."/>
            <person name="Stielow J.B."/>
            <person name="Sun H."/>
            <person name="Kurtzman C.P."/>
            <person name="Blackwell M."/>
            <person name="Grigoriev I.V."/>
            <person name="Jeffries T.W."/>
        </authorList>
    </citation>
    <scope>NUCLEOTIDE SEQUENCE [LARGE SCALE GENOMIC DNA]</scope>
    <source>
        <strain evidence="7">NRRL Y-12698</strain>
    </source>
</reference>
<keyword evidence="3" id="KW-0378">Hydrolase</keyword>
<keyword evidence="2" id="KW-0820">tRNA-binding</keyword>
<dbReference type="PROSITE" id="PS01196">
    <property type="entry name" value="PEPT_TRNA_HYDROL_2"/>
    <property type="match status" value="1"/>
</dbReference>
<dbReference type="AlphaFoldDB" id="A0A1E3QNU6"/>
<dbReference type="InterPro" id="IPR018171">
    <property type="entry name" value="Pept_tRNA_hydro_CS"/>
</dbReference>
<evidence type="ECO:0000256" key="1">
    <source>
        <dbReference type="ARBA" id="ARBA00013260"/>
    </source>
</evidence>
<name>A0A1E3QNU6_9ASCO</name>
<evidence type="ECO:0000313" key="6">
    <source>
        <dbReference type="EMBL" id="ODQ79363.1"/>
    </source>
</evidence>
<comment type="similarity">
    <text evidence="5">Belongs to the PTH family.</text>
</comment>
<evidence type="ECO:0000256" key="5">
    <source>
        <dbReference type="ARBA" id="ARBA00038063"/>
    </source>
</evidence>
<dbReference type="RefSeq" id="XP_018984691.1">
    <property type="nucleotide sequence ID" value="XM_019129001.1"/>
</dbReference>
<dbReference type="SUPFAM" id="SSF53178">
    <property type="entry name" value="Peptidyl-tRNA hydrolase-like"/>
    <property type="match status" value="1"/>
</dbReference>
<dbReference type="STRING" id="984486.A0A1E3QNU6"/>
<dbReference type="InterPro" id="IPR036416">
    <property type="entry name" value="Pept_tRNA_hydro_sf"/>
</dbReference>
<dbReference type="GO" id="GO:0000049">
    <property type="term" value="F:tRNA binding"/>
    <property type="evidence" value="ECO:0007669"/>
    <property type="project" value="UniProtKB-KW"/>
</dbReference>
<evidence type="ECO:0000256" key="3">
    <source>
        <dbReference type="ARBA" id="ARBA00022801"/>
    </source>
</evidence>
<dbReference type="InterPro" id="IPR001328">
    <property type="entry name" value="Pept_tRNA_hydro"/>
</dbReference>
<dbReference type="OrthoDB" id="1711136at2759"/>
<keyword evidence="4" id="KW-0694">RNA-binding</keyword>
<organism evidence="6 7">
    <name type="scientific">Babjeviella inositovora NRRL Y-12698</name>
    <dbReference type="NCBI Taxonomy" id="984486"/>
    <lineage>
        <taxon>Eukaryota</taxon>
        <taxon>Fungi</taxon>
        <taxon>Dikarya</taxon>
        <taxon>Ascomycota</taxon>
        <taxon>Saccharomycotina</taxon>
        <taxon>Pichiomycetes</taxon>
        <taxon>Serinales incertae sedis</taxon>
        <taxon>Babjeviella</taxon>
    </lineage>
</organism>
<evidence type="ECO:0000256" key="2">
    <source>
        <dbReference type="ARBA" id="ARBA00022555"/>
    </source>
</evidence>
<proteinExistence type="inferred from homology"/>
<dbReference type="Proteomes" id="UP000094336">
    <property type="component" value="Unassembled WGS sequence"/>
</dbReference>
<dbReference type="PANTHER" id="PTHR17224">
    <property type="entry name" value="PEPTIDYL-TRNA HYDROLASE"/>
    <property type="match status" value="1"/>
</dbReference>
<evidence type="ECO:0000313" key="7">
    <source>
        <dbReference type="Proteomes" id="UP000094336"/>
    </source>
</evidence>
<protein>
    <recommendedName>
        <fullName evidence="1">peptidyl-tRNA hydrolase</fullName>
        <ecNumber evidence="1">3.1.1.29</ecNumber>
    </recommendedName>
</protein>
<dbReference type="GO" id="GO:0004045">
    <property type="term" value="F:peptidyl-tRNA hydrolase activity"/>
    <property type="evidence" value="ECO:0007669"/>
    <property type="project" value="UniProtKB-EC"/>
</dbReference>
<keyword evidence="7" id="KW-1185">Reference proteome</keyword>
<dbReference type="Gene3D" id="3.40.50.1470">
    <property type="entry name" value="Peptidyl-tRNA hydrolase"/>
    <property type="match status" value="1"/>
</dbReference>
<evidence type="ECO:0000256" key="4">
    <source>
        <dbReference type="ARBA" id="ARBA00022884"/>
    </source>
</evidence>
<gene>
    <name evidence="6" type="ORF">BABINDRAFT_161769</name>
</gene>
<sequence>MLFVRTQSYMNVSGAPISRIWNAVKQLKLPQVSSLVVIHDELSIPVGKVQVRKQFTSARGHNGLRSISENIGGGYTKIGIGIGKPTNGEVADYVLTRFNKQDLATIEMDTIPQVVSIIEDMKMGRYIYEVSENIMGEEKKKKKKAKKLRKIDLEMEGPGA</sequence>
<dbReference type="PANTHER" id="PTHR17224:SF1">
    <property type="entry name" value="PEPTIDYL-TRNA HYDROLASE"/>
    <property type="match status" value="1"/>
</dbReference>
<dbReference type="GeneID" id="30146854"/>
<dbReference type="Pfam" id="PF01195">
    <property type="entry name" value="Pept_tRNA_hydro"/>
    <property type="match status" value="1"/>
</dbReference>
<accession>A0A1E3QNU6</accession>
<dbReference type="EC" id="3.1.1.29" evidence="1"/>
<dbReference type="EMBL" id="KV454432">
    <property type="protein sequence ID" value="ODQ79363.1"/>
    <property type="molecule type" value="Genomic_DNA"/>
</dbReference>